<dbReference type="EMBL" id="CALNXI010001919">
    <property type="protein sequence ID" value="CAH3179669.1"/>
    <property type="molecule type" value="Genomic_DNA"/>
</dbReference>
<protein>
    <recommendedName>
        <fullName evidence="4">TNFR-Cys domain-containing protein</fullName>
    </recommendedName>
</protein>
<dbReference type="InterPro" id="IPR001368">
    <property type="entry name" value="TNFR/NGFR_Cys_rich_reg"/>
</dbReference>
<feature type="compositionally biased region" description="Basic residues" evidence="2">
    <location>
        <begin position="200"/>
        <end position="212"/>
    </location>
</feature>
<gene>
    <name evidence="5" type="ORF">PEVE_00012495</name>
</gene>
<dbReference type="InterPro" id="IPR052302">
    <property type="entry name" value="Neurotrophin_rcpt-DD"/>
</dbReference>
<feature type="region of interest" description="Disordered" evidence="2">
    <location>
        <begin position="267"/>
        <end position="288"/>
    </location>
</feature>
<dbReference type="Pfam" id="PF00020">
    <property type="entry name" value="TNFR_c6"/>
    <property type="match status" value="1"/>
</dbReference>
<organism evidence="5 6">
    <name type="scientific">Porites evermanni</name>
    <dbReference type="NCBI Taxonomy" id="104178"/>
    <lineage>
        <taxon>Eukaryota</taxon>
        <taxon>Metazoa</taxon>
        <taxon>Cnidaria</taxon>
        <taxon>Anthozoa</taxon>
        <taxon>Hexacorallia</taxon>
        <taxon>Scleractinia</taxon>
        <taxon>Fungiina</taxon>
        <taxon>Poritidae</taxon>
        <taxon>Porites</taxon>
    </lineage>
</organism>
<dbReference type="SMART" id="SM00208">
    <property type="entry name" value="TNFR"/>
    <property type="match status" value="2"/>
</dbReference>
<dbReference type="Gene3D" id="2.10.50.10">
    <property type="entry name" value="Tumor Necrosis Factor Receptor, subunit A, domain 2"/>
    <property type="match status" value="1"/>
</dbReference>
<keyword evidence="3" id="KW-0812">Transmembrane</keyword>
<sequence length="573" mass="63285">MDRAAKSFPGFIYRTITIFNQGLTAATKFLWENLEQDSEVFYPDGLEKCPPDTYTIDDNRNRVRCTACPTCPSGMEPSPTCGSTLVRTATGDCVPCKAGTYSEEADSATCKACTDCGSKEVLSSCTTETNAKCWECPPMQYEDETTNTCKPCSFCCEENSVAQKDCFNSRTCPGNCSQSTPIKYHSSMLNKLVARKLRSPFSKRPKLTRRQRVNQDANKRPEELTYSERPRRDIYQENYMGTTSSETKYALSDSTLDKDIDGKELAGFQPLQSPTNVPEGGQEKINIPSPKILGARGFVKNEQGEQIVSTFEARVPPATAPDSNIETFKKDTSSKSKRRVPAILPPSVTPLTVQDSRMMPPPTSTKIAPTSSTAIQQSAVPSTTSFLNSFLGTSAALCVFGLIGLTIYLIRKGCVKQKGYRKMSEKEEPTGQKIGDDQFDEESNQDERLSLTEETTFEQADENGQIKDDLNLGEIPPDLEDILVKRLDVPHSRSGNNEYGWVKVGNAAGISGHELKFYKTEYQRPNGSPTKLLLEKLGSQGKTISYLIDVLQAPVVQLDSVAASIIRHRVTRV</sequence>
<feature type="region of interest" description="Disordered" evidence="2">
    <location>
        <begin position="318"/>
        <end position="372"/>
    </location>
</feature>
<feature type="transmembrane region" description="Helical" evidence="3">
    <location>
        <begin position="386"/>
        <end position="410"/>
    </location>
</feature>
<evidence type="ECO:0000256" key="2">
    <source>
        <dbReference type="SAM" id="MobiDB-lite"/>
    </source>
</evidence>
<name>A0ABN8RM80_9CNID</name>
<dbReference type="PROSITE" id="PS50050">
    <property type="entry name" value="TNFR_NGFR_2"/>
    <property type="match status" value="1"/>
</dbReference>
<evidence type="ECO:0000259" key="4">
    <source>
        <dbReference type="PROSITE" id="PS50050"/>
    </source>
</evidence>
<comment type="caution">
    <text evidence="5">The sequence shown here is derived from an EMBL/GenBank/DDBJ whole genome shotgun (WGS) entry which is preliminary data.</text>
</comment>
<evidence type="ECO:0000313" key="5">
    <source>
        <dbReference type="EMBL" id="CAH3179669.1"/>
    </source>
</evidence>
<proteinExistence type="predicted"/>
<dbReference type="Proteomes" id="UP001159427">
    <property type="component" value="Unassembled WGS sequence"/>
</dbReference>
<dbReference type="Gene3D" id="1.10.533.10">
    <property type="entry name" value="Death Domain, Fas"/>
    <property type="match status" value="1"/>
</dbReference>
<feature type="compositionally biased region" description="Basic and acidic residues" evidence="2">
    <location>
        <begin position="422"/>
        <end position="436"/>
    </location>
</feature>
<keyword evidence="3" id="KW-1133">Transmembrane helix</keyword>
<dbReference type="SUPFAM" id="SSF47986">
    <property type="entry name" value="DEATH domain"/>
    <property type="match status" value="1"/>
</dbReference>
<keyword evidence="3" id="KW-0472">Membrane</keyword>
<comment type="caution">
    <text evidence="1">Lacks conserved residue(s) required for the propagation of feature annotation.</text>
</comment>
<feature type="region of interest" description="Disordered" evidence="2">
    <location>
        <begin position="200"/>
        <end position="225"/>
    </location>
</feature>
<evidence type="ECO:0000256" key="3">
    <source>
        <dbReference type="SAM" id="Phobius"/>
    </source>
</evidence>
<dbReference type="PANTHER" id="PTHR46605">
    <property type="entry name" value="TUMOR NECROSIS FACTOR RECEPTOR"/>
    <property type="match status" value="1"/>
</dbReference>
<dbReference type="InterPro" id="IPR011029">
    <property type="entry name" value="DEATH-like_dom_sf"/>
</dbReference>
<keyword evidence="6" id="KW-1185">Reference proteome</keyword>
<evidence type="ECO:0000313" key="6">
    <source>
        <dbReference type="Proteomes" id="UP001159427"/>
    </source>
</evidence>
<dbReference type="PROSITE" id="PS00652">
    <property type="entry name" value="TNFR_NGFR_1"/>
    <property type="match status" value="2"/>
</dbReference>
<accession>A0ABN8RM80</accession>
<feature type="repeat" description="TNFR-Cys" evidence="1">
    <location>
        <begin position="95"/>
        <end position="133"/>
    </location>
</feature>
<feature type="domain" description="TNFR-Cys" evidence="4">
    <location>
        <begin position="95"/>
        <end position="133"/>
    </location>
</feature>
<feature type="region of interest" description="Disordered" evidence="2">
    <location>
        <begin position="419"/>
        <end position="448"/>
    </location>
</feature>
<evidence type="ECO:0000256" key="1">
    <source>
        <dbReference type="PROSITE-ProRule" id="PRU00206"/>
    </source>
</evidence>
<reference evidence="5 6" key="1">
    <citation type="submission" date="2022-05" db="EMBL/GenBank/DDBJ databases">
        <authorList>
            <consortium name="Genoscope - CEA"/>
            <person name="William W."/>
        </authorList>
    </citation>
    <scope>NUCLEOTIDE SEQUENCE [LARGE SCALE GENOMIC DNA]</scope>
</reference>
<dbReference type="PANTHER" id="PTHR46605:SF2">
    <property type="entry name" value="TNFR-CYS DOMAIN-CONTAINING PROTEIN"/>
    <property type="match status" value="1"/>
</dbReference>